<keyword evidence="3 9" id="KW-0808">Transferase</keyword>
<feature type="binding site" evidence="9">
    <location>
        <position position="250"/>
    </location>
    <ligand>
        <name>glycerol</name>
        <dbReference type="ChEBI" id="CHEBI:17754"/>
    </ligand>
</feature>
<dbReference type="HOGENOM" id="CLU_009281_2_3_7"/>
<dbReference type="AlphaFoldDB" id="A8ZYU4"/>
<dbReference type="InterPro" id="IPR018485">
    <property type="entry name" value="FGGY_C"/>
</dbReference>
<feature type="binding site" evidence="9">
    <location>
        <position position="420"/>
    </location>
    <ligand>
        <name>ADP</name>
        <dbReference type="ChEBI" id="CHEBI:456216"/>
    </ligand>
</feature>
<evidence type="ECO:0000313" key="13">
    <source>
        <dbReference type="EMBL" id="ABW67199.1"/>
    </source>
</evidence>
<comment type="catalytic activity">
    <reaction evidence="8 9">
        <text>glycerol + ATP = sn-glycerol 3-phosphate + ADP + H(+)</text>
        <dbReference type="Rhea" id="RHEA:21644"/>
        <dbReference type="ChEBI" id="CHEBI:15378"/>
        <dbReference type="ChEBI" id="CHEBI:17754"/>
        <dbReference type="ChEBI" id="CHEBI:30616"/>
        <dbReference type="ChEBI" id="CHEBI:57597"/>
        <dbReference type="ChEBI" id="CHEBI:456216"/>
        <dbReference type="EC" id="2.7.1.30"/>
    </reaction>
</comment>
<dbReference type="Gene3D" id="3.30.420.40">
    <property type="match status" value="2"/>
</dbReference>
<keyword evidence="4 9" id="KW-0547">Nucleotide-binding</keyword>
<dbReference type="SUPFAM" id="SSF53067">
    <property type="entry name" value="Actin-like ATPase domain"/>
    <property type="match status" value="2"/>
</dbReference>
<keyword evidence="7 9" id="KW-0067">ATP-binding</keyword>
<evidence type="ECO:0000256" key="4">
    <source>
        <dbReference type="ARBA" id="ARBA00022741"/>
    </source>
</evidence>
<comment type="pathway">
    <text evidence="1 9">Polyol metabolism; glycerol degradation via glycerol kinase pathway; sn-glycerol 3-phosphate from glycerol: step 1/1.</text>
</comment>
<dbReference type="eggNOG" id="COG0554">
    <property type="taxonomic scope" value="Bacteria"/>
</dbReference>
<dbReference type="PANTHER" id="PTHR10196">
    <property type="entry name" value="SUGAR KINASE"/>
    <property type="match status" value="1"/>
</dbReference>
<feature type="domain" description="Carbohydrate kinase FGGY N-terminal" evidence="11">
    <location>
        <begin position="6"/>
        <end position="256"/>
    </location>
</feature>
<dbReference type="GO" id="GO:0005524">
    <property type="term" value="F:ATP binding"/>
    <property type="evidence" value="ECO:0007669"/>
    <property type="project" value="UniProtKB-UniRule"/>
</dbReference>
<feature type="domain" description="Carbohydrate kinase FGGY C-terminal" evidence="12">
    <location>
        <begin position="266"/>
        <end position="455"/>
    </location>
</feature>
<feature type="binding site" evidence="9">
    <location>
        <position position="84"/>
    </location>
    <ligand>
        <name>sn-glycerol 3-phosphate</name>
        <dbReference type="ChEBI" id="CHEBI:57597"/>
    </ligand>
</feature>
<evidence type="ECO:0000259" key="11">
    <source>
        <dbReference type="Pfam" id="PF00370"/>
    </source>
</evidence>
<feature type="binding site" evidence="9">
    <location>
        <position position="15"/>
    </location>
    <ligand>
        <name>ATP</name>
        <dbReference type="ChEBI" id="CHEBI:30616"/>
    </ligand>
</feature>
<feature type="binding site" evidence="9">
    <location>
        <position position="249"/>
    </location>
    <ligand>
        <name>glycerol</name>
        <dbReference type="ChEBI" id="CHEBI:17754"/>
    </ligand>
</feature>
<gene>
    <name evidence="9" type="primary">glpK</name>
    <name evidence="13" type="ordered locus">Dole_1395</name>
</gene>
<feature type="binding site" evidence="9">
    <location>
        <position position="16"/>
    </location>
    <ligand>
        <name>ATP</name>
        <dbReference type="ChEBI" id="CHEBI:30616"/>
    </ligand>
</feature>
<feature type="binding site" evidence="9">
    <location>
        <position position="416"/>
    </location>
    <ligand>
        <name>ATP</name>
        <dbReference type="ChEBI" id="CHEBI:30616"/>
    </ligand>
</feature>
<evidence type="ECO:0000256" key="3">
    <source>
        <dbReference type="ARBA" id="ARBA00022679"/>
    </source>
</evidence>
<name>A8ZYU4_DESOH</name>
<feature type="binding site" evidence="9">
    <location>
        <position position="315"/>
    </location>
    <ligand>
        <name>ADP</name>
        <dbReference type="ChEBI" id="CHEBI:456216"/>
    </ligand>
</feature>
<dbReference type="UniPathway" id="UPA00618">
    <property type="reaction ID" value="UER00672"/>
</dbReference>
<dbReference type="GO" id="GO:0005829">
    <property type="term" value="C:cytosol"/>
    <property type="evidence" value="ECO:0007669"/>
    <property type="project" value="TreeGrafter"/>
</dbReference>
<sequence length="505" mass="55168">MTDKQYVGAIDQGTTSTRFVVFDTTGAMVASHQVEHRQIYPEPGFVEHDPMEIRANTAGIIAEALKKGLIEPDQIAAVGITNQRETTVVWNRHTGRPLYNAIVWQDTRTADMCTALKQEGHEPLFKEKTGLPAASYFSGPKIRWILDNVEGARAAAEKGDALFGNMDTWLIWWLTGGPGKGVHVTDVTNASRTMLMNLETLAWDSELLKILDIPEKMLPRIMASSEVYGHAAQNWGLAPGTPVSGDLGDQQAALFGQVCFEPGEAKNTYGTGCFLLSNTGQKIIHSNHGLLTTLGYKIGNEPPVYALEGSVAVAGSLVQWLRDNLNLIRTSPEVEDLAKTVADNGGVYFVPAFSGLFAPHWDSSARGLIIGMTHYINKGHIARAALESTAFQVNEIFSAMEKDSGIPFKSLKVDGGMAANDLLMQFQADLVRVPVIRSAVLESTVLGAAYAAGLAVGFWSKKEDLRRHWKENGQWQPEMAAALRDKMCAQWDKAIKRAAGWKEEG</sequence>
<feature type="binding site" evidence="9">
    <location>
        <position position="85"/>
    </location>
    <ligand>
        <name>glycerol</name>
        <dbReference type="ChEBI" id="CHEBI:17754"/>
    </ligand>
</feature>
<feature type="binding site" evidence="9">
    <location>
        <position position="315"/>
    </location>
    <ligand>
        <name>ATP</name>
        <dbReference type="ChEBI" id="CHEBI:30616"/>
    </ligand>
</feature>
<dbReference type="NCBIfam" id="TIGR01311">
    <property type="entry name" value="glycerol_kin"/>
    <property type="match status" value="1"/>
</dbReference>
<dbReference type="GO" id="GO:0004370">
    <property type="term" value="F:glycerol kinase activity"/>
    <property type="evidence" value="ECO:0007669"/>
    <property type="project" value="UniProtKB-UniRule"/>
</dbReference>
<comment type="function">
    <text evidence="9">Key enzyme in the regulation of glycerol uptake and metabolism. Catalyzes the phosphorylation of glycerol to yield sn-glycerol 3-phosphate.</text>
</comment>
<feature type="binding site" evidence="9">
    <location>
        <position position="84"/>
    </location>
    <ligand>
        <name>glycerol</name>
        <dbReference type="ChEBI" id="CHEBI:17754"/>
    </ligand>
</feature>
<keyword evidence="6 9" id="KW-0319">Glycerol metabolism</keyword>
<dbReference type="NCBIfam" id="NF000756">
    <property type="entry name" value="PRK00047.1"/>
    <property type="match status" value="1"/>
</dbReference>
<protein>
    <recommendedName>
        <fullName evidence="9">Glycerol kinase</fullName>
        <ecNumber evidence="9">2.7.1.30</ecNumber>
    </recommendedName>
    <alternativeName>
        <fullName evidence="9">ATP:glycerol 3-phosphotransferase</fullName>
    </alternativeName>
    <alternativeName>
        <fullName evidence="9">Glycerokinase</fullName>
        <shortName evidence="9">GK</shortName>
    </alternativeName>
</protein>
<feature type="binding site" evidence="9">
    <location>
        <position position="271"/>
    </location>
    <ligand>
        <name>ADP</name>
        <dbReference type="ChEBI" id="CHEBI:456216"/>
    </ligand>
</feature>
<proteinExistence type="inferred from homology"/>
<feature type="binding site" evidence="9">
    <location>
        <position position="416"/>
    </location>
    <ligand>
        <name>ADP</name>
        <dbReference type="ChEBI" id="CHEBI:456216"/>
    </ligand>
</feature>
<dbReference type="RefSeq" id="WP_012174815.1">
    <property type="nucleotide sequence ID" value="NC_009943.1"/>
</dbReference>
<dbReference type="FunFam" id="3.30.420.40:FF:000007">
    <property type="entry name" value="Glycerol kinase"/>
    <property type="match status" value="1"/>
</dbReference>
<comment type="activity regulation">
    <text evidence="9">Inhibited by fructose 1,6-bisphosphate (FBP).</text>
</comment>
<dbReference type="InterPro" id="IPR000577">
    <property type="entry name" value="Carb_kinase_FGGY"/>
</dbReference>
<dbReference type="PROSITE" id="PS00933">
    <property type="entry name" value="FGGY_KINASES_1"/>
    <property type="match status" value="1"/>
</dbReference>
<dbReference type="CDD" id="cd07769">
    <property type="entry name" value="ASKHA_NBD_FGGY_GK"/>
    <property type="match status" value="1"/>
</dbReference>
<feature type="binding site" evidence="9">
    <location>
        <position position="319"/>
    </location>
    <ligand>
        <name>ATP</name>
        <dbReference type="ChEBI" id="CHEBI:30616"/>
    </ligand>
</feature>
<evidence type="ECO:0000256" key="8">
    <source>
        <dbReference type="ARBA" id="ARBA00052101"/>
    </source>
</evidence>
<dbReference type="Pfam" id="PF02782">
    <property type="entry name" value="FGGY_C"/>
    <property type="match status" value="1"/>
</dbReference>
<evidence type="ECO:0000256" key="6">
    <source>
        <dbReference type="ARBA" id="ARBA00022798"/>
    </source>
</evidence>
<feature type="binding site" evidence="9">
    <location>
        <position position="136"/>
    </location>
    <ligand>
        <name>sn-glycerol 3-phosphate</name>
        <dbReference type="ChEBI" id="CHEBI:57597"/>
    </ligand>
</feature>
<dbReference type="FunFam" id="3.30.420.40:FF:000008">
    <property type="entry name" value="Glycerol kinase"/>
    <property type="match status" value="1"/>
</dbReference>
<dbReference type="EMBL" id="CP000859">
    <property type="protein sequence ID" value="ABW67199.1"/>
    <property type="molecule type" value="Genomic_DNA"/>
</dbReference>
<evidence type="ECO:0000256" key="9">
    <source>
        <dbReference type="HAMAP-Rule" id="MF_00186"/>
    </source>
</evidence>
<evidence type="ECO:0000256" key="5">
    <source>
        <dbReference type="ARBA" id="ARBA00022777"/>
    </source>
</evidence>
<dbReference type="HAMAP" id="MF_00186">
    <property type="entry name" value="Glycerol_kin"/>
    <property type="match status" value="1"/>
</dbReference>
<feature type="binding site" evidence="9">
    <location>
        <position position="271"/>
    </location>
    <ligand>
        <name>ATP</name>
        <dbReference type="ChEBI" id="CHEBI:30616"/>
    </ligand>
</feature>
<dbReference type="GO" id="GO:0019563">
    <property type="term" value="P:glycerol catabolic process"/>
    <property type="evidence" value="ECO:0007669"/>
    <property type="project" value="UniProtKB-UniRule"/>
</dbReference>
<dbReference type="Proteomes" id="UP000008561">
    <property type="component" value="Chromosome"/>
</dbReference>
<feature type="binding site" evidence="9">
    <location>
        <position position="14"/>
    </location>
    <ligand>
        <name>sn-glycerol 3-phosphate</name>
        <dbReference type="ChEBI" id="CHEBI:57597"/>
    </ligand>
</feature>
<reference evidence="13 14" key="1">
    <citation type="submission" date="2007-10" db="EMBL/GenBank/DDBJ databases">
        <title>Complete sequence of Desulfococcus oleovorans Hxd3.</title>
        <authorList>
            <consortium name="US DOE Joint Genome Institute"/>
            <person name="Copeland A."/>
            <person name="Lucas S."/>
            <person name="Lapidus A."/>
            <person name="Barry K."/>
            <person name="Glavina del Rio T."/>
            <person name="Dalin E."/>
            <person name="Tice H."/>
            <person name="Pitluck S."/>
            <person name="Kiss H."/>
            <person name="Brettin T."/>
            <person name="Bruce D."/>
            <person name="Detter J.C."/>
            <person name="Han C."/>
            <person name="Schmutz J."/>
            <person name="Larimer F."/>
            <person name="Land M."/>
            <person name="Hauser L."/>
            <person name="Kyrpides N."/>
            <person name="Kim E."/>
            <person name="Wawrik B."/>
            <person name="Richardson P."/>
        </authorList>
    </citation>
    <scope>NUCLEOTIDE SEQUENCE [LARGE SCALE GENOMIC DNA]</scope>
    <source>
        <strain evidence="14">DSM 6200 / JCM 39069 / Hxd3</strain>
    </source>
</reference>
<evidence type="ECO:0000313" key="14">
    <source>
        <dbReference type="Proteomes" id="UP000008561"/>
    </source>
</evidence>
<evidence type="ECO:0000256" key="1">
    <source>
        <dbReference type="ARBA" id="ARBA00005190"/>
    </source>
</evidence>
<feature type="binding site" evidence="9">
    <location>
        <position position="18"/>
    </location>
    <ligand>
        <name>ADP</name>
        <dbReference type="ChEBI" id="CHEBI:456216"/>
    </ligand>
</feature>
<dbReference type="InterPro" id="IPR018484">
    <property type="entry name" value="FGGY_N"/>
</dbReference>
<feature type="binding site" evidence="9">
    <location>
        <position position="85"/>
    </location>
    <ligand>
        <name>sn-glycerol 3-phosphate</name>
        <dbReference type="ChEBI" id="CHEBI:57597"/>
    </ligand>
</feature>
<evidence type="ECO:0000256" key="7">
    <source>
        <dbReference type="ARBA" id="ARBA00022840"/>
    </source>
</evidence>
<dbReference type="Pfam" id="PF00370">
    <property type="entry name" value="FGGY_N"/>
    <property type="match status" value="1"/>
</dbReference>
<dbReference type="STRING" id="96561.Dole_1395"/>
<keyword evidence="5 9" id="KW-0418">Kinase</keyword>
<feature type="binding site" evidence="9">
    <location>
        <position position="14"/>
    </location>
    <ligand>
        <name>ATP</name>
        <dbReference type="ChEBI" id="CHEBI:30616"/>
    </ligand>
</feature>
<dbReference type="KEGG" id="dol:Dole_1395"/>
<dbReference type="EC" id="2.7.1.30" evidence="9"/>
<evidence type="ECO:0000259" key="12">
    <source>
        <dbReference type="Pfam" id="PF02782"/>
    </source>
</evidence>
<feature type="binding site" evidence="9">
    <location>
        <position position="249"/>
    </location>
    <ligand>
        <name>sn-glycerol 3-phosphate</name>
        <dbReference type="ChEBI" id="CHEBI:57597"/>
    </ligand>
</feature>
<dbReference type="OrthoDB" id="9805576at2"/>
<dbReference type="GO" id="GO:0006072">
    <property type="term" value="P:glycerol-3-phosphate metabolic process"/>
    <property type="evidence" value="ECO:0007669"/>
    <property type="project" value="InterPro"/>
</dbReference>
<dbReference type="InterPro" id="IPR043129">
    <property type="entry name" value="ATPase_NBD"/>
</dbReference>
<dbReference type="PIRSF" id="PIRSF000538">
    <property type="entry name" value="GlpK"/>
    <property type="match status" value="1"/>
</dbReference>
<accession>A8ZYU4</accession>
<feature type="binding site" evidence="9">
    <location>
        <position position="14"/>
    </location>
    <ligand>
        <name>ADP</name>
        <dbReference type="ChEBI" id="CHEBI:456216"/>
    </ligand>
</feature>
<keyword evidence="14" id="KW-1185">Reference proteome</keyword>
<dbReference type="InterPro" id="IPR005999">
    <property type="entry name" value="Glycerol_kin"/>
</dbReference>
<dbReference type="PROSITE" id="PS00445">
    <property type="entry name" value="FGGY_KINASES_2"/>
    <property type="match status" value="1"/>
</dbReference>
<organism evidence="13 14">
    <name type="scientific">Desulfosudis oleivorans (strain DSM 6200 / JCM 39069 / Hxd3)</name>
    <name type="common">Desulfococcus oleovorans</name>
    <dbReference type="NCBI Taxonomy" id="96561"/>
    <lineage>
        <taxon>Bacteria</taxon>
        <taxon>Pseudomonadati</taxon>
        <taxon>Thermodesulfobacteriota</taxon>
        <taxon>Desulfobacteria</taxon>
        <taxon>Desulfobacterales</taxon>
        <taxon>Desulfosudaceae</taxon>
        <taxon>Desulfosudis</taxon>
    </lineage>
</organism>
<evidence type="ECO:0000256" key="2">
    <source>
        <dbReference type="ARBA" id="ARBA00009156"/>
    </source>
</evidence>
<evidence type="ECO:0000256" key="10">
    <source>
        <dbReference type="RuleBase" id="RU003733"/>
    </source>
</evidence>
<dbReference type="PANTHER" id="PTHR10196:SF69">
    <property type="entry name" value="GLYCEROL KINASE"/>
    <property type="match status" value="1"/>
</dbReference>
<feature type="binding site" evidence="9">
    <location>
        <position position="136"/>
    </location>
    <ligand>
        <name>glycerol</name>
        <dbReference type="ChEBI" id="CHEBI:17754"/>
    </ligand>
</feature>
<dbReference type="InterPro" id="IPR018483">
    <property type="entry name" value="Carb_kinase_FGGY_CS"/>
</dbReference>
<comment type="similarity">
    <text evidence="2 9 10">Belongs to the FGGY kinase family.</text>
</comment>